<dbReference type="SFLD" id="SFLDG01135">
    <property type="entry name" value="C1.5.6:_HAD__Beta-PGM__Phospha"/>
    <property type="match status" value="1"/>
</dbReference>
<dbReference type="InterPro" id="IPR050155">
    <property type="entry name" value="HAD-like_hydrolase_sf"/>
</dbReference>
<dbReference type="Proteomes" id="UP000192448">
    <property type="component" value="Unassembled WGS sequence"/>
</dbReference>
<dbReference type="GO" id="GO:0005829">
    <property type="term" value="C:cytosol"/>
    <property type="evidence" value="ECO:0007669"/>
    <property type="project" value="TreeGrafter"/>
</dbReference>
<dbReference type="PANTHER" id="PTHR43434:SF16">
    <property type="entry name" value="BLL8046 PROTEIN"/>
    <property type="match status" value="1"/>
</dbReference>
<keyword evidence="2" id="KW-1185">Reference proteome</keyword>
<dbReference type="SUPFAM" id="SSF56784">
    <property type="entry name" value="HAD-like"/>
    <property type="match status" value="1"/>
</dbReference>
<dbReference type="PANTHER" id="PTHR43434">
    <property type="entry name" value="PHOSPHOGLYCOLATE PHOSPHATASE"/>
    <property type="match status" value="1"/>
</dbReference>
<name>A0A1X0B4K3_9MYCO</name>
<dbReference type="RefSeq" id="WP_083162750.1">
    <property type="nucleotide sequence ID" value="NZ_MVHF01000006.1"/>
</dbReference>
<keyword evidence="1" id="KW-0378">Hydrolase</keyword>
<proteinExistence type="predicted"/>
<protein>
    <submittedName>
        <fullName evidence="1">HAD family hydrolase</fullName>
    </submittedName>
</protein>
<organism evidence="1 2">
    <name type="scientific">Mycobacterium aquaticum</name>
    <dbReference type="NCBI Taxonomy" id="1927124"/>
    <lineage>
        <taxon>Bacteria</taxon>
        <taxon>Bacillati</taxon>
        <taxon>Actinomycetota</taxon>
        <taxon>Actinomycetes</taxon>
        <taxon>Mycobacteriales</taxon>
        <taxon>Mycobacteriaceae</taxon>
        <taxon>Mycobacterium</taxon>
    </lineage>
</organism>
<dbReference type="Gene3D" id="3.40.50.1000">
    <property type="entry name" value="HAD superfamily/HAD-like"/>
    <property type="match status" value="1"/>
</dbReference>
<dbReference type="Pfam" id="PF00702">
    <property type="entry name" value="Hydrolase"/>
    <property type="match status" value="1"/>
</dbReference>
<gene>
    <name evidence="1" type="ORF">BST13_08980</name>
</gene>
<dbReference type="OrthoDB" id="9793014at2"/>
<dbReference type="STRING" id="1927124.BST13_08980"/>
<dbReference type="SFLD" id="SFLDS00003">
    <property type="entry name" value="Haloacid_Dehalogenase"/>
    <property type="match status" value="1"/>
</dbReference>
<dbReference type="SFLD" id="SFLDG01129">
    <property type="entry name" value="C1.5:_HAD__Beta-PGM__Phosphata"/>
    <property type="match status" value="1"/>
</dbReference>
<dbReference type="NCBIfam" id="TIGR01509">
    <property type="entry name" value="HAD-SF-IA-v3"/>
    <property type="match status" value="1"/>
</dbReference>
<evidence type="ECO:0000313" key="1">
    <source>
        <dbReference type="EMBL" id="ORA37264.1"/>
    </source>
</evidence>
<dbReference type="EMBL" id="MVHF01000006">
    <property type="protein sequence ID" value="ORA37264.1"/>
    <property type="molecule type" value="Genomic_DNA"/>
</dbReference>
<dbReference type="GO" id="GO:0006281">
    <property type="term" value="P:DNA repair"/>
    <property type="evidence" value="ECO:0007669"/>
    <property type="project" value="TreeGrafter"/>
</dbReference>
<accession>A0A1X0B4K3</accession>
<dbReference type="AlphaFoldDB" id="A0A1X0B4K3"/>
<dbReference type="InterPro" id="IPR023214">
    <property type="entry name" value="HAD_sf"/>
</dbReference>
<sequence length="234" mass="24945">MTRDAAVLFDVDGTLVDSNYLHVYAWARAFASERIPVQAWQIHRSIGMDGATLVRTLAGGVADDVAERLKTLHSDFYRDTTNLLKPLPGARKLLHAVSELGLEVVLASSAPEGELDILRGVLDCDDIVSAATSSRDVDTAKPDPAIVQAALNRAGVTAEQAVFVGDAVWDVEAARRAGMPCIGLRCGGTSRDELAQAGAVSVFEDPADLLDGIDSTPIATLAYAQREDQRTTSR</sequence>
<dbReference type="Gene3D" id="1.10.150.240">
    <property type="entry name" value="Putative phosphatase, domain 2"/>
    <property type="match status" value="1"/>
</dbReference>
<dbReference type="InterPro" id="IPR023198">
    <property type="entry name" value="PGP-like_dom2"/>
</dbReference>
<dbReference type="InterPro" id="IPR036412">
    <property type="entry name" value="HAD-like_sf"/>
</dbReference>
<comment type="caution">
    <text evidence="1">The sequence shown here is derived from an EMBL/GenBank/DDBJ whole genome shotgun (WGS) entry which is preliminary data.</text>
</comment>
<dbReference type="GO" id="GO:0008967">
    <property type="term" value="F:phosphoglycolate phosphatase activity"/>
    <property type="evidence" value="ECO:0007669"/>
    <property type="project" value="TreeGrafter"/>
</dbReference>
<dbReference type="InterPro" id="IPR006439">
    <property type="entry name" value="HAD-SF_hydro_IA"/>
</dbReference>
<evidence type="ECO:0000313" key="2">
    <source>
        <dbReference type="Proteomes" id="UP000192448"/>
    </source>
</evidence>
<reference evidence="1 2" key="1">
    <citation type="submission" date="2017-02" db="EMBL/GenBank/DDBJ databases">
        <title>The new phylogeny of genus Mycobacterium.</title>
        <authorList>
            <person name="Tortoli E."/>
            <person name="Trovato A."/>
            <person name="Cirillo D.M."/>
        </authorList>
    </citation>
    <scope>NUCLEOTIDE SEQUENCE [LARGE SCALE GENOMIC DNA]</scope>
    <source>
        <strain evidence="1 2">RW6</strain>
    </source>
</reference>
<dbReference type="NCBIfam" id="TIGR01549">
    <property type="entry name" value="HAD-SF-IA-v1"/>
    <property type="match status" value="1"/>
</dbReference>